<dbReference type="Pfam" id="PF19127">
    <property type="entry name" value="Choline_bind_3"/>
    <property type="match status" value="1"/>
</dbReference>
<sequence length="324" mass="37733">MEKKGWVKDKGKWYYYDTNGSMKKGWVKDKEKWYYLLDNGEMVANRWLQDPKSFKWYFFRSNGEMLVSDWAQDSVGKWYYLRSNGEMAVSQMRKGRDGNNYYLGSDGAMATRGEIKWDGNWYYVKRSGVCGIIKNIVTKRNLLDLGWREKLLTDNMLLKLNAALSEYGITDKNSLRHFLAQCCVESGCGEILLERHSSKFPSPQEYFRNRDFKEYNNVPGSPAMEGDGAKYRGAGYIQITWKDAYYKFAKYVGDDEILNRGCEYVAANYAWESAGWFWSVFKKLNSLIENEPDITVDRVTKIVNGGYTALEKRIEAYNRSCDVI</sequence>
<evidence type="ECO:0000256" key="1">
    <source>
        <dbReference type="ARBA" id="ARBA00022737"/>
    </source>
</evidence>
<dbReference type="InterPro" id="IPR018337">
    <property type="entry name" value="Cell_wall/Cho-bd_repeat"/>
</dbReference>
<feature type="repeat" description="Cell wall-binding" evidence="2">
    <location>
        <begin position="23"/>
        <end position="42"/>
    </location>
</feature>
<evidence type="ECO:0000313" key="4">
    <source>
        <dbReference type="Proteomes" id="UP000003434"/>
    </source>
</evidence>
<feature type="repeat" description="Cell wall-binding" evidence="2">
    <location>
        <begin position="3"/>
        <end position="22"/>
    </location>
</feature>
<proteinExistence type="predicted"/>
<name>E6LM48_9FIRM</name>
<dbReference type="AlphaFoldDB" id="E6LM48"/>
<keyword evidence="1" id="KW-0677">Repeat</keyword>
<accession>E6LM48</accession>
<dbReference type="SUPFAM" id="SSF53955">
    <property type="entry name" value="Lysozyme-like"/>
    <property type="match status" value="1"/>
</dbReference>
<dbReference type="Pfam" id="PF01473">
    <property type="entry name" value="Choline_bind_1"/>
    <property type="match status" value="3"/>
</dbReference>
<dbReference type="SUPFAM" id="SSF69360">
    <property type="entry name" value="Cell wall binding repeat"/>
    <property type="match status" value="1"/>
</dbReference>
<dbReference type="RefSeq" id="WP_008750802.1">
    <property type="nucleotide sequence ID" value="NZ_GL622296.1"/>
</dbReference>
<comment type="caution">
    <text evidence="3">The sequence shown here is derived from an EMBL/GenBank/DDBJ whole genome shotgun (WGS) entry which is preliminary data.</text>
</comment>
<dbReference type="EMBL" id="AEPW01000045">
    <property type="protein sequence ID" value="EFU77034.1"/>
    <property type="molecule type" value="Genomic_DNA"/>
</dbReference>
<dbReference type="Proteomes" id="UP000003434">
    <property type="component" value="Unassembled WGS sequence"/>
</dbReference>
<reference evidence="3 4" key="1">
    <citation type="submission" date="2010-12" db="EMBL/GenBank/DDBJ databases">
        <authorList>
            <person name="Muzny D."/>
            <person name="Qin X."/>
            <person name="Deng J."/>
            <person name="Jiang H."/>
            <person name="Liu Y."/>
            <person name="Qu J."/>
            <person name="Song X.-Z."/>
            <person name="Zhang L."/>
            <person name="Thornton R."/>
            <person name="Coyle M."/>
            <person name="Francisco L."/>
            <person name="Jackson L."/>
            <person name="Javaid M."/>
            <person name="Korchina V."/>
            <person name="Kovar C."/>
            <person name="Mata R."/>
            <person name="Mathew T."/>
            <person name="Ngo R."/>
            <person name="Nguyen L."/>
            <person name="Nguyen N."/>
            <person name="Okwuonu G."/>
            <person name="Ongeri F."/>
            <person name="Pham C."/>
            <person name="Simmons D."/>
            <person name="Wilczek-Boney K."/>
            <person name="Hale W."/>
            <person name="Jakkamsetti A."/>
            <person name="Pham P."/>
            <person name="Ruth R."/>
            <person name="San Lucas F."/>
            <person name="Warren J."/>
            <person name="Zhang J."/>
            <person name="Zhao Z."/>
            <person name="Zhou C."/>
            <person name="Zhu D."/>
            <person name="Lee S."/>
            <person name="Bess C."/>
            <person name="Blankenburg K."/>
            <person name="Forbes L."/>
            <person name="Fu Q."/>
            <person name="Gubbala S."/>
            <person name="Hirani K."/>
            <person name="Jayaseelan J.C."/>
            <person name="Lara F."/>
            <person name="Munidasa M."/>
            <person name="Palculict T."/>
            <person name="Patil S."/>
            <person name="Pu L.-L."/>
            <person name="Saada N."/>
            <person name="Tang L."/>
            <person name="Weissenberger G."/>
            <person name="Zhu Y."/>
            <person name="Hemphill L."/>
            <person name="Shang Y."/>
            <person name="Youmans B."/>
            <person name="Ayvaz T."/>
            <person name="Ross M."/>
            <person name="Santibanez J."/>
            <person name="Aqrawi P."/>
            <person name="Gross S."/>
            <person name="Joshi V."/>
            <person name="Fowler G."/>
            <person name="Nazareth L."/>
            <person name="Reid J."/>
            <person name="Worley K."/>
            <person name="Petrosino J."/>
            <person name="Highlander S."/>
            <person name="Gibbs R."/>
        </authorList>
    </citation>
    <scope>NUCLEOTIDE SEQUENCE [LARGE SCALE GENOMIC DNA]</scope>
    <source>
        <strain evidence="3 4">DSM 3986</strain>
    </source>
</reference>
<evidence type="ECO:0000256" key="2">
    <source>
        <dbReference type="PROSITE-ProRule" id="PRU00591"/>
    </source>
</evidence>
<feature type="repeat" description="Cell wall-binding" evidence="2">
    <location>
        <begin position="44"/>
        <end position="65"/>
    </location>
</feature>
<dbReference type="InterPro" id="IPR023346">
    <property type="entry name" value="Lysozyme-like_dom_sf"/>
</dbReference>
<dbReference type="PANTHER" id="PTHR34408">
    <property type="entry name" value="FAMILY PROTEIN, PUTATIVE-RELATED"/>
    <property type="match status" value="1"/>
</dbReference>
<dbReference type="Gene3D" id="2.10.270.10">
    <property type="entry name" value="Cholin Binding"/>
    <property type="match status" value="1"/>
</dbReference>
<dbReference type="Gene3D" id="1.10.530.10">
    <property type="match status" value="1"/>
</dbReference>
<dbReference type="Gene3D" id="2.20.120.10">
    <property type="entry name" value="Multimodular pneumococcal cell wall endolysin, domain 3"/>
    <property type="match status" value="2"/>
</dbReference>
<gene>
    <name evidence="3" type="ORF">HMPREF0381_1033</name>
</gene>
<protein>
    <submittedName>
        <fullName evidence="3">Cell wall-binding repeat protein</fullName>
    </submittedName>
</protein>
<dbReference type="InterPro" id="IPR052354">
    <property type="entry name" value="Cell_Wall_Dynamics_Protein"/>
</dbReference>
<evidence type="ECO:0000313" key="3">
    <source>
        <dbReference type="EMBL" id="EFU77034.1"/>
    </source>
</evidence>
<dbReference type="eggNOG" id="COG5263">
    <property type="taxonomic scope" value="Bacteria"/>
</dbReference>
<dbReference type="PROSITE" id="PS51170">
    <property type="entry name" value="CW"/>
    <property type="match status" value="3"/>
</dbReference>
<dbReference type="HOGENOM" id="CLU_857350_0_0_9"/>
<organism evidence="3 4">
    <name type="scientific">Lachnoanaerobaculum saburreum DSM 3986</name>
    <dbReference type="NCBI Taxonomy" id="887325"/>
    <lineage>
        <taxon>Bacteria</taxon>
        <taxon>Bacillati</taxon>
        <taxon>Bacillota</taxon>
        <taxon>Clostridia</taxon>
        <taxon>Lachnospirales</taxon>
        <taxon>Lachnospiraceae</taxon>
        <taxon>Lachnoanaerobaculum</taxon>
    </lineage>
</organism>
<dbReference type="eggNOG" id="COG3179">
    <property type="taxonomic scope" value="Bacteria"/>
</dbReference>